<organism evidence="1 2">
    <name type="scientific">Morus notabilis</name>
    <dbReference type="NCBI Taxonomy" id="981085"/>
    <lineage>
        <taxon>Eukaryota</taxon>
        <taxon>Viridiplantae</taxon>
        <taxon>Streptophyta</taxon>
        <taxon>Embryophyta</taxon>
        <taxon>Tracheophyta</taxon>
        <taxon>Spermatophyta</taxon>
        <taxon>Magnoliopsida</taxon>
        <taxon>eudicotyledons</taxon>
        <taxon>Gunneridae</taxon>
        <taxon>Pentapetalae</taxon>
        <taxon>rosids</taxon>
        <taxon>fabids</taxon>
        <taxon>Rosales</taxon>
        <taxon>Moraceae</taxon>
        <taxon>Moreae</taxon>
        <taxon>Morus</taxon>
    </lineage>
</organism>
<protein>
    <submittedName>
        <fullName evidence="1">Uncharacterized protein</fullName>
    </submittedName>
</protein>
<keyword evidence="2" id="KW-1185">Reference proteome</keyword>
<sequence length="177" mass="20148">MASVATSEKCVFIDGDDGFEAVDIDSAFLMSLMEELHDQVEVTDEERLKSVIQSLEAEINSSTAVDLDHDSIYMMEPDHDRSISDREDSQACSLGPMDDQDFSVSFDDLDMNRLINMEAVPCSPNHWDMYPFGDHDQITSNDYSADHFTYNRGVVLDQVYGYNSLWQETTHDSVMYE</sequence>
<evidence type="ECO:0000313" key="1">
    <source>
        <dbReference type="EMBL" id="EXC11741.1"/>
    </source>
</evidence>
<dbReference type="STRING" id="981085.W9RV09"/>
<dbReference type="eggNOG" id="ENOG502SED1">
    <property type="taxonomic scope" value="Eukaryota"/>
</dbReference>
<evidence type="ECO:0000313" key="2">
    <source>
        <dbReference type="Proteomes" id="UP000030645"/>
    </source>
</evidence>
<reference evidence="2" key="1">
    <citation type="submission" date="2013-01" db="EMBL/GenBank/DDBJ databases">
        <title>Draft Genome Sequence of a Mulberry Tree, Morus notabilis C.K. Schneid.</title>
        <authorList>
            <person name="He N."/>
            <person name="Zhao S."/>
        </authorList>
    </citation>
    <scope>NUCLEOTIDE SEQUENCE</scope>
</reference>
<accession>W9RV09</accession>
<dbReference type="Proteomes" id="UP000030645">
    <property type="component" value="Unassembled WGS sequence"/>
</dbReference>
<dbReference type="PANTHER" id="PTHR37611:SF2">
    <property type="entry name" value="VIRUS-SPECIFIC-SIGNALING-PATHWAY REGULATED PROTEIN-RELATED"/>
    <property type="match status" value="1"/>
</dbReference>
<dbReference type="AlphaFoldDB" id="W9RV09"/>
<proteinExistence type="predicted"/>
<dbReference type="PANTHER" id="PTHR37611">
    <property type="entry name" value="VIRUS-SPECIFIC-SIGNALING-PATHWAY REGULATED PROTEIN-RELATED"/>
    <property type="match status" value="1"/>
</dbReference>
<name>W9RV09_9ROSA</name>
<dbReference type="EMBL" id="KE345702">
    <property type="protein sequence ID" value="EXC11741.1"/>
    <property type="molecule type" value="Genomic_DNA"/>
</dbReference>
<gene>
    <name evidence="1" type="ORF">L484_020796</name>
</gene>